<organism evidence="16 17">
    <name type="scientific">Aromia moschata</name>
    <dbReference type="NCBI Taxonomy" id="1265417"/>
    <lineage>
        <taxon>Eukaryota</taxon>
        <taxon>Metazoa</taxon>
        <taxon>Ecdysozoa</taxon>
        <taxon>Arthropoda</taxon>
        <taxon>Hexapoda</taxon>
        <taxon>Insecta</taxon>
        <taxon>Pterygota</taxon>
        <taxon>Neoptera</taxon>
        <taxon>Endopterygota</taxon>
        <taxon>Coleoptera</taxon>
        <taxon>Polyphaga</taxon>
        <taxon>Cucujiformia</taxon>
        <taxon>Chrysomeloidea</taxon>
        <taxon>Cerambycidae</taxon>
        <taxon>Cerambycinae</taxon>
        <taxon>Callichromatini</taxon>
        <taxon>Aromia</taxon>
    </lineage>
</organism>
<evidence type="ECO:0000256" key="1">
    <source>
        <dbReference type="ARBA" id="ARBA00003983"/>
    </source>
</evidence>
<dbReference type="GO" id="GO:0003700">
    <property type="term" value="F:DNA-binding transcription factor activity"/>
    <property type="evidence" value="ECO:0007669"/>
    <property type="project" value="TreeGrafter"/>
</dbReference>
<evidence type="ECO:0000256" key="14">
    <source>
        <dbReference type="SAM" id="MobiDB-lite"/>
    </source>
</evidence>
<feature type="compositionally biased region" description="Basic and acidic residues" evidence="14">
    <location>
        <begin position="35"/>
        <end position="51"/>
    </location>
</feature>
<keyword evidence="17" id="KW-1185">Reference proteome</keyword>
<dbReference type="InterPro" id="IPR050589">
    <property type="entry name" value="Ikaros_C2H2-ZF"/>
</dbReference>
<reference evidence="16" key="1">
    <citation type="journal article" date="2023" name="Insect Mol. Biol.">
        <title>Genome sequencing provides insights into the evolution of gene families encoding plant cell wall-degrading enzymes in longhorned beetles.</title>
        <authorList>
            <person name="Shin N.R."/>
            <person name="Okamura Y."/>
            <person name="Kirsch R."/>
            <person name="Pauchet Y."/>
        </authorList>
    </citation>
    <scope>NUCLEOTIDE SEQUENCE</scope>
    <source>
        <strain evidence="16">AMC_N1</strain>
    </source>
</reference>
<gene>
    <name evidence="16" type="ORF">NQ318_020114</name>
</gene>
<name>A0AAV8ZAL4_9CUCU</name>
<feature type="compositionally biased region" description="Low complexity" evidence="14">
    <location>
        <begin position="342"/>
        <end position="360"/>
    </location>
</feature>
<dbReference type="PANTHER" id="PTHR24404">
    <property type="entry name" value="ZINC FINGER PROTEIN"/>
    <property type="match status" value="1"/>
</dbReference>
<dbReference type="Pfam" id="PF00096">
    <property type="entry name" value="zf-C2H2"/>
    <property type="match status" value="1"/>
</dbReference>
<dbReference type="GO" id="GO:0040034">
    <property type="term" value="P:regulation of development, heterochronic"/>
    <property type="evidence" value="ECO:0007669"/>
    <property type="project" value="UniProtKB-ARBA"/>
</dbReference>
<feature type="region of interest" description="Disordered" evidence="14">
    <location>
        <begin position="333"/>
        <end position="360"/>
    </location>
</feature>
<evidence type="ECO:0000256" key="2">
    <source>
        <dbReference type="ARBA" id="ARBA00004123"/>
    </source>
</evidence>
<dbReference type="EMBL" id="JAPWTK010000007">
    <property type="protein sequence ID" value="KAJ8960818.1"/>
    <property type="molecule type" value="Genomic_DNA"/>
</dbReference>
<dbReference type="PROSITE" id="PS00028">
    <property type="entry name" value="ZINC_FINGER_C2H2_1"/>
    <property type="match status" value="3"/>
</dbReference>
<keyword evidence="6" id="KW-0302">Gap protein</keyword>
<keyword evidence="12" id="KW-0539">Nucleus</keyword>
<dbReference type="GO" id="GO:0005634">
    <property type="term" value="C:nucleus"/>
    <property type="evidence" value="ECO:0007669"/>
    <property type="project" value="UniProtKB-SubCell"/>
</dbReference>
<dbReference type="PROSITE" id="PS50157">
    <property type="entry name" value="ZINC_FINGER_C2H2_2"/>
    <property type="match status" value="2"/>
</dbReference>
<evidence type="ECO:0000256" key="11">
    <source>
        <dbReference type="ARBA" id="ARBA00023125"/>
    </source>
</evidence>
<dbReference type="InterPro" id="IPR036236">
    <property type="entry name" value="Znf_C2H2_sf"/>
</dbReference>
<evidence type="ECO:0000313" key="17">
    <source>
        <dbReference type="Proteomes" id="UP001162162"/>
    </source>
</evidence>
<keyword evidence="7" id="KW-0479">Metal-binding</keyword>
<evidence type="ECO:0000259" key="15">
    <source>
        <dbReference type="PROSITE" id="PS50157"/>
    </source>
</evidence>
<evidence type="ECO:0000256" key="9">
    <source>
        <dbReference type="ARBA" id="ARBA00022771"/>
    </source>
</evidence>
<dbReference type="AlphaFoldDB" id="A0AAV8ZAL4"/>
<feature type="region of interest" description="Disordered" evidence="14">
    <location>
        <begin position="24"/>
        <end position="52"/>
    </location>
</feature>
<feature type="region of interest" description="Disordered" evidence="14">
    <location>
        <begin position="263"/>
        <end position="301"/>
    </location>
</feature>
<keyword evidence="5" id="KW-0217">Developmental protein</keyword>
<dbReference type="FunFam" id="3.30.160.60:FF:001301">
    <property type="entry name" value="Blast:Protein hunchback"/>
    <property type="match status" value="1"/>
</dbReference>
<evidence type="ECO:0000256" key="5">
    <source>
        <dbReference type="ARBA" id="ARBA00022473"/>
    </source>
</evidence>
<dbReference type="GO" id="GO:0000122">
    <property type="term" value="P:negative regulation of transcription by RNA polymerase II"/>
    <property type="evidence" value="ECO:0007669"/>
    <property type="project" value="UniProtKB-ARBA"/>
</dbReference>
<sequence>MKYPGDDAITALRHLQMTMIHQGVFDSPKSSDGSDENKSDNETEEYNEHGVKVPKINAHGKVKNFKCKQCDFVAHSKLEFWQHTRTHIKAEKRLTCPRCPFVTEYKHHLEYHLRNHVGSKPFKCTQCNYSCVNKSMLNSHLKSHSNVYQYRCANCSYASKYCHSLKLHLRKYNHHPDMVLNPDGTPNPFPIIDVYGTRRGPKVKTQESRPPTEQKPEYVLPFPFNRMTLNVPPHLQLPFAGFPFFGGFPTTMLMRGLEQLSIEEQGASTSESARGKPAETMETESSVLDLSKPGGSGLGRGEARAFQVPATNDEDSSDEETTMFSNVEVVENKAEERKDEAGAASNASSNSTPNANDNNNNSEGEYKCTYCSINFGDAVLYTMHMGYHGYRFPFTCNRCGEECHDKVSFFLHIARTPHS</sequence>
<dbReference type="FunFam" id="3.30.160.60:FF:001482">
    <property type="entry name" value="Hunchback"/>
    <property type="match status" value="1"/>
</dbReference>
<keyword evidence="11" id="KW-0238">DNA-binding</keyword>
<evidence type="ECO:0000256" key="13">
    <source>
        <dbReference type="PROSITE-ProRule" id="PRU00042"/>
    </source>
</evidence>
<feature type="domain" description="C2H2-type" evidence="15">
    <location>
        <begin position="94"/>
        <end position="121"/>
    </location>
</feature>
<evidence type="ECO:0000256" key="10">
    <source>
        <dbReference type="ARBA" id="ARBA00022833"/>
    </source>
</evidence>
<accession>A0AAV8ZAL4</accession>
<evidence type="ECO:0000256" key="4">
    <source>
        <dbReference type="ARBA" id="ARBA00013638"/>
    </source>
</evidence>
<dbReference type="GO" id="GO:0000978">
    <property type="term" value="F:RNA polymerase II cis-regulatory region sequence-specific DNA binding"/>
    <property type="evidence" value="ECO:0007669"/>
    <property type="project" value="TreeGrafter"/>
</dbReference>
<evidence type="ECO:0000256" key="7">
    <source>
        <dbReference type="ARBA" id="ARBA00022723"/>
    </source>
</evidence>
<dbReference type="Gene3D" id="3.30.160.60">
    <property type="entry name" value="Classic Zinc Finger"/>
    <property type="match status" value="3"/>
</dbReference>
<dbReference type="PANTHER" id="PTHR24404:SF55">
    <property type="entry name" value="ZINC FINGER PROTEIN PEGASUS"/>
    <property type="match status" value="1"/>
</dbReference>
<dbReference type="Proteomes" id="UP001162162">
    <property type="component" value="Unassembled WGS sequence"/>
</dbReference>
<dbReference type="InterPro" id="IPR013087">
    <property type="entry name" value="Znf_C2H2_type"/>
</dbReference>
<comment type="subcellular location">
    <subcellularLocation>
        <location evidence="2">Nucleus</location>
    </subcellularLocation>
</comment>
<evidence type="ECO:0000256" key="6">
    <source>
        <dbReference type="ARBA" id="ARBA00022492"/>
    </source>
</evidence>
<dbReference type="GO" id="GO:0035282">
    <property type="term" value="P:segmentation"/>
    <property type="evidence" value="ECO:0007669"/>
    <property type="project" value="UniProtKB-KW"/>
</dbReference>
<protein>
    <recommendedName>
        <fullName evidence="4">Protein hunchback</fullName>
    </recommendedName>
</protein>
<keyword evidence="9 13" id="KW-0863">Zinc-finger</keyword>
<evidence type="ECO:0000313" key="16">
    <source>
        <dbReference type="EMBL" id="KAJ8960818.1"/>
    </source>
</evidence>
<comment type="similarity">
    <text evidence="3">Belongs to the hunchback C2H2-type zinc-finger protein family.</text>
</comment>
<keyword evidence="10" id="KW-0862">Zinc</keyword>
<feature type="domain" description="C2H2-type" evidence="15">
    <location>
        <begin position="122"/>
        <end position="149"/>
    </location>
</feature>
<dbReference type="GO" id="GO:0008270">
    <property type="term" value="F:zinc ion binding"/>
    <property type="evidence" value="ECO:0007669"/>
    <property type="project" value="UniProtKB-KW"/>
</dbReference>
<comment type="function">
    <text evidence="1">Gap class segmentation protein that controls development of head structures.</text>
</comment>
<proteinExistence type="inferred from homology"/>
<dbReference type="SMART" id="SM00355">
    <property type="entry name" value="ZnF_C2H2"/>
    <property type="match status" value="6"/>
</dbReference>
<evidence type="ECO:0000256" key="12">
    <source>
        <dbReference type="ARBA" id="ARBA00023242"/>
    </source>
</evidence>
<evidence type="ECO:0000256" key="3">
    <source>
        <dbReference type="ARBA" id="ARBA00007746"/>
    </source>
</evidence>
<keyword evidence="8" id="KW-0677">Repeat</keyword>
<dbReference type="SUPFAM" id="SSF57667">
    <property type="entry name" value="beta-beta-alpha zinc fingers"/>
    <property type="match status" value="3"/>
</dbReference>
<evidence type="ECO:0000256" key="8">
    <source>
        <dbReference type="ARBA" id="ARBA00022737"/>
    </source>
</evidence>
<comment type="caution">
    <text evidence="16">The sequence shown here is derived from an EMBL/GenBank/DDBJ whole genome shotgun (WGS) entry which is preliminary data.</text>
</comment>